<organism evidence="9">
    <name type="scientific">Amphimedon queenslandica</name>
    <name type="common">Sponge</name>
    <dbReference type="NCBI Taxonomy" id="400682"/>
    <lineage>
        <taxon>Eukaryota</taxon>
        <taxon>Metazoa</taxon>
        <taxon>Porifera</taxon>
        <taxon>Demospongiae</taxon>
        <taxon>Heteroscleromorpha</taxon>
        <taxon>Haplosclerida</taxon>
        <taxon>Niphatidae</taxon>
        <taxon>Amphimedon</taxon>
    </lineage>
</organism>
<reference evidence="9" key="1">
    <citation type="submission" date="2017-05" db="UniProtKB">
        <authorList>
            <consortium name="EnsemblMetazoa"/>
        </authorList>
    </citation>
    <scope>IDENTIFICATION</scope>
</reference>
<evidence type="ECO:0000256" key="2">
    <source>
        <dbReference type="ARBA" id="ARBA00022679"/>
    </source>
</evidence>
<dbReference type="InterPro" id="IPR046341">
    <property type="entry name" value="SET_dom_sf"/>
</dbReference>
<dbReference type="PANTHER" id="PTHR46165:SF7">
    <property type="entry name" value="SET AND MYND DOMAIN-CONTAINING PROTEIN 4"/>
    <property type="match status" value="1"/>
</dbReference>
<keyword evidence="5 7" id="KW-0863">Zinc-finger</keyword>
<dbReference type="AlphaFoldDB" id="A0A1X7UHC4"/>
<evidence type="ECO:0000256" key="5">
    <source>
        <dbReference type="ARBA" id="ARBA00022771"/>
    </source>
</evidence>
<evidence type="ECO:0000259" key="8">
    <source>
        <dbReference type="PROSITE" id="PS50865"/>
    </source>
</evidence>
<name>A0A1X7UHC4_AMPQE</name>
<dbReference type="STRING" id="400682.A0A1X7UHC4"/>
<evidence type="ECO:0000256" key="6">
    <source>
        <dbReference type="ARBA" id="ARBA00022833"/>
    </source>
</evidence>
<evidence type="ECO:0000313" key="9">
    <source>
        <dbReference type="EnsemblMetazoa" id="Aqu2.1.27167_001"/>
    </source>
</evidence>
<keyword evidence="1" id="KW-0489">Methyltransferase</keyword>
<accession>A0A1X7UHC4</accession>
<dbReference type="Pfam" id="PF01753">
    <property type="entry name" value="zf-MYND"/>
    <property type="match status" value="1"/>
</dbReference>
<dbReference type="PROSITE" id="PS50865">
    <property type="entry name" value="ZF_MYND_2"/>
    <property type="match status" value="1"/>
</dbReference>
<dbReference type="Gene3D" id="6.10.140.2220">
    <property type="match status" value="1"/>
</dbReference>
<evidence type="ECO:0000256" key="7">
    <source>
        <dbReference type="PROSITE-ProRule" id="PRU00134"/>
    </source>
</evidence>
<keyword evidence="4" id="KW-0479">Metal-binding</keyword>
<dbReference type="PROSITE" id="PS01360">
    <property type="entry name" value="ZF_MYND_1"/>
    <property type="match status" value="1"/>
</dbReference>
<dbReference type="SUPFAM" id="SSF144232">
    <property type="entry name" value="HIT/MYND zinc finger-like"/>
    <property type="match status" value="1"/>
</dbReference>
<dbReference type="InParanoid" id="A0A1X7UHC4"/>
<dbReference type="PANTHER" id="PTHR46165">
    <property type="entry name" value="SET AND MYND DOMAIN-CONTAINING PROTEIN 4"/>
    <property type="match status" value="1"/>
</dbReference>
<dbReference type="GO" id="GO:0008168">
    <property type="term" value="F:methyltransferase activity"/>
    <property type="evidence" value="ECO:0007669"/>
    <property type="project" value="UniProtKB-KW"/>
</dbReference>
<sequence>QKEIDELISKISRLQKDLPKDNNLDSDNDFVLSSLYIDDDDDKGRCVKTKSDISFGECVLQEAPYVSYCYLSLSGTYCSYCFKKTTAIIPCYYCAYAAYCSLECMKIAWKSYHWLECSSTNGPT</sequence>
<proteinExistence type="predicted"/>
<dbReference type="GO" id="GO:0008270">
    <property type="term" value="F:zinc ion binding"/>
    <property type="evidence" value="ECO:0007669"/>
    <property type="project" value="UniProtKB-KW"/>
</dbReference>
<dbReference type="InterPro" id="IPR002893">
    <property type="entry name" value="Znf_MYND"/>
</dbReference>
<evidence type="ECO:0000256" key="4">
    <source>
        <dbReference type="ARBA" id="ARBA00022723"/>
    </source>
</evidence>
<keyword evidence="3" id="KW-0949">S-adenosyl-L-methionine</keyword>
<evidence type="ECO:0000256" key="1">
    <source>
        <dbReference type="ARBA" id="ARBA00022603"/>
    </source>
</evidence>
<dbReference type="EnsemblMetazoa" id="Aqu2.1.27167_001">
    <property type="protein sequence ID" value="Aqu2.1.27167_001"/>
    <property type="gene ID" value="Aqu2.1.27167"/>
</dbReference>
<evidence type="ECO:0000256" key="3">
    <source>
        <dbReference type="ARBA" id="ARBA00022691"/>
    </source>
</evidence>
<dbReference type="GO" id="GO:0042826">
    <property type="term" value="F:histone deacetylase binding"/>
    <property type="evidence" value="ECO:0007669"/>
    <property type="project" value="TreeGrafter"/>
</dbReference>
<dbReference type="GO" id="GO:0005634">
    <property type="term" value="C:nucleus"/>
    <property type="evidence" value="ECO:0007669"/>
    <property type="project" value="TreeGrafter"/>
</dbReference>
<keyword evidence="2" id="KW-0808">Transferase</keyword>
<keyword evidence="6" id="KW-0862">Zinc</keyword>
<dbReference type="Gene3D" id="2.170.270.10">
    <property type="entry name" value="SET domain"/>
    <property type="match status" value="1"/>
</dbReference>
<dbReference type="GO" id="GO:0005737">
    <property type="term" value="C:cytoplasm"/>
    <property type="evidence" value="ECO:0007669"/>
    <property type="project" value="TreeGrafter"/>
</dbReference>
<feature type="domain" description="MYND-type" evidence="8">
    <location>
        <begin position="78"/>
        <end position="117"/>
    </location>
</feature>
<dbReference type="InterPro" id="IPR052097">
    <property type="entry name" value="SET-MYND_domain_protein"/>
</dbReference>
<dbReference type="GO" id="GO:0032259">
    <property type="term" value="P:methylation"/>
    <property type="evidence" value="ECO:0007669"/>
    <property type="project" value="UniProtKB-KW"/>
</dbReference>
<protein>
    <recommendedName>
        <fullName evidence="8">MYND-type domain-containing protein</fullName>
    </recommendedName>
</protein>